<feature type="region of interest" description="Disordered" evidence="1">
    <location>
        <begin position="1"/>
        <end position="42"/>
    </location>
</feature>
<dbReference type="PANTHER" id="PTHR38043:SF1">
    <property type="entry name" value="PROTEIN HEMX"/>
    <property type="match status" value="1"/>
</dbReference>
<dbReference type="Pfam" id="PF04375">
    <property type="entry name" value="HemX"/>
    <property type="match status" value="1"/>
</dbReference>
<evidence type="ECO:0000313" key="2">
    <source>
        <dbReference type="EMBL" id="MBJ7538296.1"/>
    </source>
</evidence>
<evidence type="ECO:0000313" key="3">
    <source>
        <dbReference type="Proteomes" id="UP000628710"/>
    </source>
</evidence>
<dbReference type="AlphaFoldDB" id="A0A934JU06"/>
<gene>
    <name evidence="2" type="ORF">I8J31_11495</name>
</gene>
<name>A0A934JU06_9GAMM</name>
<accession>A0A934JU06</accession>
<organism evidence="2 3">
    <name type="scientific">Marinomonas transparens</name>
    <dbReference type="NCBI Taxonomy" id="2795388"/>
    <lineage>
        <taxon>Bacteria</taxon>
        <taxon>Pseudomonadati</taxon>
        <taxon>Pseudomonadota</taxon>
        <taxon>Gammaproteobacteria</taxon>
        <taxon>Oceanospirillales</taxon>
        <taxon>Oceanospirillaceae</taxon>
        <taxon>Marinomonas</taxon>
    </lineage>
</organism>
<feature type="compositionally biased region" description="Basic and acidic residues" evidence="1">
    <location>
        <begin position="1"/>
        <end position="12"/>
    </location>
</feature>
<protein>
    <submittedName>
        <fullName evidence="2">Uroporphyrinogen-III C-methyltransferase</fullName>
    </submittedName>
</protein>
<dbReference type="PANTHER" id="PTHR38043">
    <property type="entry name" value="PROTEIN HEMX"/>
    <property type="match status" value="1"/>
</dbReference>
<evidence type="ECO:0000256" key="1">
    <source>
        <dbReference type="SAM" id="MobiDB-lite"/>
    </source>
</evidence>
<dbReference type="EMBL" id="JAEMNX010000012">
    <property type="protein sequence ID" value="MBJ7538296.1"/>
    <property type="molecule type" value="Genomic_DNA"/>
</dbReference>
<keyword evidence="3" id="KW-1185">Reference proteome</keyword>
<dbReference type="InterPro" id="IPR007470">
    <property type="entry name" value="HemX"/>
</dbReference>
<sequence>MTENNKQEHQSEEAAQENASTETTTKQALPVQPKGKTTSTLAVSPSIVSPVASVSLVLSIAALAASGWLYYQTTQSSFPSDIQQLSIQQANLSNQLQTQKLSQSALSQLAGQIKTAEHTIQLQNAQLLTHQEQQAKQSDKLLSLESKLNRLNNTTKEDWKLAEAEYLIRLANQRLLLESDSSGAEALLTSADNILNELEDPIFFATRKALAKDIQALKSTSQFDVVGYYLQLSALYDNVAILPQREPSKEWQKTTEQEESPDSAITTTEKVTTTLVNLWQSIRSLVVINYNHKPIKALLPPAEYQELVTGLQLQLDVAEVALVKGETIIYQKALSRVATAVTEHFDTQAQSVISFLGSLTALQQIDPSPELPLPRESLVAMKALMKDWNNRAEKNHTSELEATAVDTVPITIPEKTRVEETVLPEAENVTIPDAITGDKA</sequence>
<feature type="compositionally biased region" description="Polar residues" evidence="1">
    <location>
        <begin position="17"/>
        <end position="27"/>
    </location>
</feature>
<reference evidence="2" key="1">
    <citation type="submission" date="2020-12" db="EMBL/GenBank/DDBJ databases">
        <title>Marinomonas arctica sp. nov., a psychrotolerant bacterium isolated from the Arctic.</title>
        <authorList>
            <person name="Zhang Y."/>
        </authorList>
    </citation>
    <scope>NUCLEOTIDE SEQUENCE</scope>
    <source>
        <strain evidence="2">C1424</strain>
    </source>
</reference>
<comment type="caution">
    <text evidence="2">The sequence shown here is derived from an EMBL/GenBank/DDBJ whole genome shotgun (WGS) entry which is preliminary data.</text>
</comment>
<dbReference type="Proteomes" id="UP000628710">
    <property type="component" value="Unassembled WGS sequence"/>
</dbReference>
<proteinExistence type="predicted"/>
<dbReference type="RefSeq" id="WP_199468706.1">
    <property type="nucleotide sequence ID" value="NZ_JAEMNX010000012.1"/>
</dbReference>